<feature type="compositionally biased region" description="Basic residues" evidence="1">
    <location>
        <begin position="35"/>
        <end position="46"/>
    </location>
</feature>
<sequence length="87" mass="9824">MTKRKKTWNRNEGTKKKKQDLRKQNRSRKRDEGRRRRRTRGSRARATRGGEDRGSECINVLPVSTCPGISGIDAACELENASVGKAP</sequence>
<organism evidence="2 3">
    <name type="scientific">Pleurodeles waltl</name>
    <name type="common">Iberian ribbed newt</name>
    <dbReference type="NCBI Taxonomy" id="8319"/>
    <lineage>
        <taxon>Eukaryota</taxon>
        <taxon>Metazoa</taxon>
        <taxon>Chordata</taxon>
        <taxon>Craniata</taxon>
        <taxon>Vertebrata</taxon>
        <taxon>Euteleostomi</taxon>
        <taxon>Amphibia</taxon>
        <taxon>Batrachia</taxon>
        <taxon>Caudata</taxon>
        <taxon>Salamandroidea</taxon>
        <taxon>Salamandridae</taxon>
        <taxon>Pleurodelinae</taxon>
        <taxon>Pleurodeles</taxon>
    </lineage>
</organism>
<accession>A0AAV7WV82</accession>
<feature type="region of interest" description="Disordered" evidence="1">
    <location>
        <begin position="1"/>
        <end position="57"/>
    </location>
</feature>
<evidence type="ECO:0000313" key="2">
    <source>
        <dbReference type="EMBL" id="KAJ1218043.1"/>
    </source>
</evidence>
<dbReference type="Proteomes" id="UP001066276">
    <property type="component" value="Chromosome 1_1"/>
</dbReference>
<feature type="compositionally biased region" description="Basic residues" evidence="1">
    <location>
        <begin position="15"/>
        <end position="28"/>
    </location>
</feature>
<dbReference type="AlphaFoldDB" id="A0AAV7WV82"/>
<proteinExistence type="predicted"/>
<name>A0AAV7WV82_PLEWA</name>
<gene>
    <name evidence="2" type="ORF">NDU88_005629</name>
</gene>
<evidence type="ECO:0000256" key="1">
    <source>
        <dbReference type="SAM" id="MobiDB-lite"/>
    </source>
</evidence>
<reference evidence="2" key="1">
    <citation type="journal article" date="2022" name="bioRxiv">
        <title>Sequencing and chromosome-scale assembly of the giantPleurodeles waltlgenome.</title>
        <authorList>
            <person name="Brown T."/>
            <person name="Elewa A."/>
            <person name="Iarovenko S."/>
            <person name="Subramanian E."/>
            <person name="Araus A.J."/>
            <person name="Petzold A."/>
            <person name="Susuki M."/>
            <person name="Suzuki K.-i.T."/>
            <person name="Hayashi T."/>
            <person name="Toyoda A."/>
            <person name="Oliveira C."/>
            <person name="Osipova E."/>
            <person name="Leigh N.D."/>
            <person name="Simon A."/>
            <person name="Yun M.H."/>
        </authorList>
    </citation>
    <scope>NUCLEOTIDE SEQUENCE</scope>
    <source>
        <strain evidence="2">20211129_DDA</strain>
        <tissue evidence="2">Liver</tissue>
    </source>
</reference>
<evidence type="ECO:0000313" key="3">
    <source>
        <dbReference type="Proteomes" id="UP001066276"/>
    </source>
</evidence>
<protein>
    <submittedName>
        <fullName evidence="2">Uncharacterized protein</fullName>
    </submittedName>
</protein>
<keyword evidence="3" id="KW-1185">Reference proteome</keyword>
<dbReference type="EMBL" id="JANPWB010000001">
    <property type="protein sequence ID" value="KAJ1218043.1"/>
    <property type="molecule type" value="Genomic_DNA"/>
</dbReference>
<comment type="caution">
    <text evidence="2">The sequence shown here is derived from an EMBL/GenBank/DDBJ whole genome shotgun (WGS) entry which is preliminary data.</text>
</comment>